<dbReference type="AlphaFoldDB" id="A0A1J5SBQ1"/>
<feature type="transmembrane region" description="Helical" evidence="5">
    <location>
        <begin position="527"/>
        <end position="548"/>
    </location>
</feature>
<feature type="domain" description="Thiol:disulfide interchange protein DsbD N-terminal" evidence="7">
    <location>
        <begin position="38"/>
        <end position="147"/>
    </location>
</feature>
<evidence type="ECO:0000313" key="8">
    <source>
        <dbReference type="EMBL" id="OIR01472.1"/>
    </source>
</evidence>
<protein>
    <submittedName>
        <fullName evidence="8">Thiol:disulfide interchange protein DsbD</fullName>
        <ecNumber evidence="8">1.8.1.8</ecNumber>
    </submittedName>
</protein>
<feature type="transmembrane region" description="Helical" evidence="5">
    <location>
        <begin position="429"/>
        <end position="457"/>
    </location>
</feature>
<dbReference type="PANTHER" id="PTHR32234:SF3">
    <property type="entry name" value="SUPPRESSION OF COPPER SENSITIVITY PROTEIN"/>
    <property type="match status" value="1"/>
</dbReference>
<feature type="transmembrane region" description="Helical" evidence="5">
    <location>
        <begin position="560"/>
        <end position="577"/>
    </location>
</feature>
<dbReference type="InterPro" id="IPR003834">
    <property type="entry name" value="Cyt_c_assmbl_TM_dom"/>
</dbReference>
<keyword evidence="4 5" id="KW-0472">Membrane</keyword>
<accession>A0A1J5SBQ1</accession>
<organism evidence="8">
    <name type="scientific">mine drainage metagenome</name>
    <dbReference type="NCBI Taxonomy" id="410659"/>
    <lineage>
        <taxon>unclassified sequences</taxon>
        <taxon>metagenomes</taxon>
        <taxon>ecological metagenomes</taxon>
    </lineage>
</organism>
<keyword evidence="2 5" id="KW-0812">Transmembrane</keyword>
<dbReference type="InterPro" id="IPR035671">
    <property type="entry name" value="DsbD_gamma"/>
</dbReference>
<feature type="transmembrane region" description="Helical" evidence="5">
    <location>
        <begin position="386"/>
        <end position="408"/>
    </location>
</feature>
<name>A0A1J5SBQ1_9ZZZZ</name>
<sequence length="696" mass="73684">MARLLRFPQVLLALALLAASGGLARAQVTPTLESETSVVVPGHPFWIALKLVHAPGWHSYWMNPGTGLPTKVVWKLPPGFTAGEPQWPTPSLIHDETGAISGMGYEGTEVIPIRITPPADLKPGTHVAFEANVSWLMCQQSCVPGKSVLSLWLTAGKDESWNPAVRTEIEAARARLPHSIPGWRVSLQKSPKAFELTLAPDPASAPARTPAASELRFFPESDAVAFDQPQTVDALKGGAFRISIPIVTDPGTVAPARLVGVLRADKGWDAEGRFLGMAVNLAPGEGPPPPARSAAQGAVRSLLATLGLAFIGGLILNLMPCVFPVLGIKVLGFVQQAGAERRKVVLHGVVFSAGVLLSFWTLAGLLAVLRAGGSELGWGFQLQSPAFVFVLAIVMLVFGLSMSGVFEFGLSATSVGSGLQTKSGLTGSFFTGILATLVATPCSAPFLAPALGAALALSTAQSFAVFTAIAVGLSTPYLLLSIFPGAVSVLPRPGAWMETFKQVMAFPLYGTVGFLLWVLAGQVGDTALLNLIFGIVLIAMGAWIYGHWCTTARKPGVRRAGGLAAVAVLALGVWAGWPAAPAPGGITWEPWSAARVAELRAEGRPVYIDFTARWCATCQANKRIVFGSADVLRAFREKKIVTLRADWTNRDPAITAELARWNRSAVPFDLIYLPGKPKPVELPELLTPEIVLNAIK</sequence>
<dbReference type="EC" id="1.8.1.8" evidence="8"/>
<dbReference type="Pfam" id="PF11412">
    <property type="entry name" value="DsbD_N"/>
    <property type="match status" value="1"/>
</dbReference>
<evidence type="ECO:0000256" key="2">
    <source>
        <dbReference type="ARBA" id="ARBA00022692"/>
    </source>
</evidence>
<proteinExistence type="predicted"/>
<feature type="transmembrane region" description="Helical" evidence="5">
    <location>
        <begin position="463"/>
        <end position="491"/>
    </location>
</feature>
<dbReference type="GO" id="GO:0045454">
    <property type="term" value="P:cell redox homeostasis"/>
    <property type="evidence" value="ECO:0007669"/>
    <property type="project" value="TreeGrafter"/>
</dbReference>
<dbReference type="InterPro" id="IPR036249">
    <property type="entry name" value="Thioredoxin-like_sf"/>
</dbReference>
<dbReference type="EMBL" id="MLJW01000083">
    <property type="protein sequence ID" value="OIR01472.1"/>
    <property type="molecule type" value="Genomic_DNA"/>
</dbReference>
<dbReference type="Gene3D" id="3.40.30.10">
    <property type="entry name" value="Glutaredoxin"/>
    <property type="match status" value="1"/>
</dbReference>
<feature type="transmembrane region" description="Helical" evidence="5">
    <location>
        <begin position="503"/>
        <end position="521"/>
    </location>
</feature>
<feature type="transmembrane region" description="Helical" evidence="5">
    <location>
        <begin position="302"/>
        <end position="332"/>
    </location>
</feature>
<dbReference type="Pfam" id="PF13899">
    <property type="entry name" value="Thioredoxin_7"/>
    <property type="match status" value="1"/>
</dbReference>
<evidence type="ECO:0000256" key="3">
    <source>
        <dbReference type="ARBA" id="ARBA00022989"/>
    </source>
</evidence>
<keyword evidence="8" id="KW-0560">Oxidoreductase</keyword>
<dbReference type="GO" id="GO:0016020">
    <property type="term" value="C:membrane"/>
    <property type="evidence" value="ECO:0007669"/>
    <property type="project" value="UniProtKB-SubCell"/>
</dbReference>
<dbReference type="GO" id="GO:0047134">
    <property type="term" value="F:protein-disulfide reductase [NAD(P)H] activity"/>
    <property type="evidence" value="ECO:0007669"/>
    <property type="project" value="UniProtKB-EC"/>
</dbReference>
<reference evidence="8" key="1">
    <citation type="submission" date="2016-10" db="EMBL/GenBank/DDBJ databases">
        <title>Sequence of Gallionella enrichment culture.</title>
        <authorList>
            <person name="Poehlein A."/>
            <person name="Muehling M."/>
            <person name="Daniel R."/>
        </authorList>
    </citation>
    <scope>NUCLEOTIDE SEQUENCE</scope>
</reference>
<keyword evidence="3 5" id="KW-1133">Transmembrane helix</keyword>
<dbReference type="PANTHER" id="PTHR32234">
    <property type="entry name" value="THIOL:DISULFIDE INTERCHANGE PROTEIN DSBD"/>
    <property type="match status" value="1"/>
</dbReference>
<comment type="caution">
    <text evidence="8">The sequence shown here is derived from an EMBL/GenBank/DDBJ whole genome shotgun (WGS) entry which is preliminary data.</text>
</comment>
<evidence type="ECO:0000259" key="7">
    <source>
        <dbReference type="Pfam" id="PF11412"/>
    </source>
</evidence>
<comment type="subcellular location">
    <subcellularLocation>
        <location evidence="1">Membrane</location>
        <topology evidence="1">Multi-pass membrane protein</topology>
    </subcellularLocation>
</comment>
<dbReference type="CDD" id="cd02953">
    <property type="entry name" value="DsbDgamma"/>
    <property type="match status" value="1"/>
</dbReference>
<dbReference type="Pfam" id="PF02683">
    <property type="entry name" value="DsbD_TM"/>
    <property type="match status" value="1"/>
</dbReference>
<feature type="transmembrane region" description="Helical" evidence="5">
    <location>
        <begin position="344"/>
        <end position="366"/>
    </location>
</feature>
<evidence type="ECO:0000259" key="6">
    <source>
        <dbReference type="Pfam" id="PF02683"/>
    </source>
</evidence>
<evidence type="ECO:0000256" key="4">
    <source>
        <dbReference type="ARBA" id="ARBA00023136"/>
    </source>
</evidence>
<evidence type="ECO:0000256" key="1">
    <source>
        <dbReference type="ARBA" id="ARBA00004141"/>
    </source>
</evidence>
<evidence type="ECO:0000256" key="5">
    <source>
        <dbReference type="SAM" id="Phobius"/>
    </source>
</evidence>
<gene>
    <name evidence="8" type="primary">dsbD_9</name>
    <name evidence="8" type="ORF">GALL_163730</name>
</gene>
<dbReference type="GO" id="GO:0017004">
    <property type="term" value="P:cytochrome complex assembly"/>
    <property type="evidence" value="ECO:0007669"/>
    <property type="project" value="InterPro"/>
</dbReference>
<dbReference type="InterPro" id="IPR028250">
    <property type="entry name" value="DsbDN"/>
</dbReference>
<dbReference type="SUPFAM" id="SSF52833">
    <property type="entry name" value="Thioredoxin-like"/>
    <property type="match status" value="1"/>
</dbReference>
<feature type="domain" description="Cytochrome C biogenesis protein transmembrane" evidence="6">
    <location>
        <begin position="304"/>
        <end position="509"/>
    </location>
</feature>